<dbReference type="EMBL" id="QVQW01000002">
    <property type="protein sequence ID" value="RKU49235.1"/>
    <property type="molecule type" value="Genomic_DNA"/>
</dbReference>
<sequence>MCIQRIHHTVKCDVRPLATFTDVNNPVVNPWAPPAPCRCEQPQNPNPATQCSFGHKCCWMDVSRFICPGAPLCGGYAQYHVYEEVCRSKFDPDYTTWVAFDGNNACRDPDIEDRQYGSHFLEGWMPLPVLDERFTNMDEGAEVPFMTTAFVYARDSLLKLAMKRYDIMFDLQEARAEREYIRDHLGSTREGRFA</sequence>
<proteinExistence type="predicted"/>
<dbReference type="STRING" id="177199.A0A420YN53"/>
<reference evidence="1 2" key="1">
    <citation type="submission" date="2018-08" db="EMBL/GenBank/DDBJ databases">
        <title>Draft genome of the lignicolous fungus Coniochaeta pulveracea.</title>
        <authorList>
            <person name="Borstlap C.J."/>
            <person name="De Witt R.N."/>
            <person name="Botha A."/>
            <person name="Volschenk H."/>
        </authorList>
    </citation>
    <scope>NUCLEOTIDE SEQUENCE [LARGE SCALE GENOMIC DNA]</scope>
    <source>
        <strain evidence="1 2">CAB683</strain>
    </source>
</reference>
<dbReference type="OrthoDB" id="5586090at2759"/>
<protein>
    <submittedName>
        <fullName evidence="1">Uncharacterized protein</fullName>
    </submittedName>
</protein>
<gene>
    <name evidence="1" type="ORF">DL546_009563</name>
</gene>
<evidence type="ECO:0000313" key="1">
    <source>
        <dbReference type="EMBL" id="RKU49235.1"/>
    </source>
</evidence>
<dbReference type="Proteomes" id="UP000275385">
    <property type="component" value="Unassembled WGS sequence"/>
</dbReference>
<keyword evidence="2" id="KW-1185">Reference proteome</keyword>
<organism evidence="1 2">
    <name type="scientific">Coniochaeta pulveracea</name>
    <dbReference type="NCBI Taxonomy" id="177199"/>
    <lineage>
        <taxon>Eukaryota</taxon>
        <taxon>Fungi</taxon>
        <taxon>Dikarya</taxon>
        <taxon>Ascomycota</taxon>
        <taxon>Pezizomycotina</taxon>
        <taxon>Sordariomycetes</taxon>
        <taxon>Sordariomycetidae</taxon>
        <taxon>Coniochaetales</taxon>
        <taxon>Coniochaetaceae</taxon>
        <taxon>Coniochaeta</taxon>
    </lineage>
</organism>
<evidence type="ECO:0000313" key="2">
    <source>
        <dbReference type="Proteomes" id="UP000275385"/>
    </source>
</evidence>
<dbReference type="AlphaFoldDB" id="A0A420YN53"/>
<comment type="caution">
    <text evidence="1">The sequence shown here is derived from an EMBL/GenBank/DDBJ whole genome shotgun (WGS) entry which is preliminary data.</text>
</comment>
<name>A0A420YN53_9PEZI</name>
<accession>A0A420YN53</accession>